<dbReference type="HAMAP" id="MF_00639">
    <property type="entry name" value="MurD"/>
    <property type="match status" value="1"/>
</dbReference>
<dbReference type="SUPFAM" id="SSF53623">
    <property type="entry name" value="MurD-like peptide ligases, catalytic domain"/>
    <property type="match status" value="1"/>
</dbReference>
<evidence type="ECO:0000256" key="8">
    <source>
        <dbReference type="ARBA" id="ARBA00023306"/>
    </source>
</evidence>
<comment type="caution">
    <text evidence="13">The sequence shown here is derived from an EMBL/GenBank/DDBJ whole genome shotgun (WGS) entry which is preliminary data.</text>
</comment>
<dbReference type="GO" id="GO:0005737">
    <property type="term" value="C:cytoplasm"/>
    <property type="evidence" value="ECO:0007669"/>
    <property type="project" value="UniProtKB-SubCell"/>
</dbReference>
<dbReference type="PROSITE" id="PS01011">
    <property type="entry name" value="FOLYLPOLYGLU_SYNT_1"/>
    <property type="match status" value="1"/>
</dbReference>
<evidence type="ECO:0000256" key="4">
    <source>
        <dbReference type="ARBA" id="ARBA00022598"/>
    </source>
</evidence>
<dbReference type="InterPro" id="IPR005762">
    <property type="entry name" value="MurD"/>
</dbReference>
<dbReference type="InterPro" id="IPR036615">
    <property type="entry name" value="Mur_ligase_C_dom_sf"/>
</dbReference>
<evidence type="ECO:0000256" key="1">
    <source>
        <dbReference type="ARBA" id="ARBA00004496"/>
    </source>
</evidence>
<dbReference type="Gene3D" id="3.90.190.20">
    <property type="entry name" value="Mur ligase, C-terminal domain"/>
    <property type="match status" value="1"/>
</dbReference>
<evidence type="ECO:0000313" key="14">
    <source>
        <dbReference type="Proteomes" id="UP000295724"/>
    </source>
</evidence>
<name>A0A4R6XVU3_9GAMM</name>
<evidence type="ECO:0000259" key="11">
    <source>
        <dbReference type="Pfam" id="PF02875"/>
    </source>
</evidence>
<keyword evidence="3 9" id="KW-0963">Cytoplasm</keyword>
<dbReference type="GO" id="GO:0008360">
    <property type="term" value="P:regulation of cell shape"/>
    <property type="evidence" value="ECO:0007669"/>
    <property type="project" value="UniProtKB-KW"/>
</dbReference>
<sequence>MNLSELKQKKVAIWGYGVEGKATAQYLKLRCSNLDFTVLCPIDEIDGQPYNFYTQEVNTACLDQFDVVIKSPGISPYIEPAKSAQCAIISSTSLWFHNEQSGKVIAITGTKGKSTSCAMLANVLSDLGFAVVLAGNFGVPLISCTEKYDFVVLETSSYQSQDGAIKADIAVILNLYVEHLNWHLSEQQYHQDKLCLLKHAKLKVLNAKDQQLIQYVDKLNANDQVNWFNQENGFYELNHVLMYQDKALMSAYGWQLKGAHNLINAAAVCAVIELLHLDIKAAMNSLKQFKPLPHRLQSLGQIHGVDFINDSIASTPHATLAALKTVDVKKTIVLVGGFDRGVDWDWWVEAIKSQPPKMIVCSGQNGEKIHQTILNHEIKTQSIWQPNLKDAVKTAVNAASMGDVVLLSPGAPSFDAFKDYQHRGQQFEQWIK</sequence>
<dbReference type="GO" id="GO:0008764">
    <property type="term" value="F:UDP-N-acetylmuramoylalanine-D-glutamate ligase activity"/>
    <property type="evidence" value="ECO:0007669"/>
    <property type="project" value="UniProtKB-UniRule"/>
</dbReference>
<dbReference type="SUPFAM" id="SSF53244">
    <property type="entry name" value="MurD-like peptide ligases, peptide-binding domain"/>
    <property type="match status" value="1"/>
</dbReference>
<dbReference type="NCBIfam" id="TIGR01087">
    <property type="entry name" value="murD"/>
    <property type="match status" value="1"/>
</dbReference>
<organism evidence="13 14">
    <name type="scientific">Marinicella litoralis</name>
    <dbReference type="NCBI Taxonomy" id="644220"/>
    <lineage>
        <taxon>Bacteria</taxon>
        <taxon>Pseudomonadati</taxon>
        <taxon>Pseudomonadota</taxon>
        <taxon>Gammaproteobacteria</taxon>
        <taxon>Lysobacterales</taxon>
        <taxon>Marinicellaceae</taxon>
        <taxon>Marinicella</taxon>
    </lineage>
</organism>
<dbReference type="Pfam" id="PF02875">
    <property type="entry name" value="Mur_ligase_C"/>
    <property type="match status" value="1"/>
</dbReference>
<evidence type="ECO:0000256" key="5">
    <source>
        <dbReference type="ARBA" id="ARBA00022618"/>
    </source>
</evidence>
<keyword evidence="4 9" id="KW-0436">Ligase</keyword>
<comment type="subcellular location">
    <subcellularLocation>
        <location evidence="1 9 10">Cytoplasm</location>
    </subcellularLocation>
</comment>
<keyword evidence="9 10" id="KW-0573">Peptidoglycan synthesis</keyword>
<evidence type="ECO:0000259" key="12">
    <source>
        <dbReference type="Pfam" id="PF08245"/>
    </source>
</evidence>
<dbReference type="InterPro" id="IPR013221">
    <property type="entry name" value="Mur_ligase_cen"/>
</dbReference>
<feature type="domain" description="Mur ligase central" evidence="12">
    <location>
        <begin position="107"/>
        <end position="271"/>
    </location>
</feature>
<dbReference type="RefSeq" id="WP_099019301.1">
    <property type="nucleotide sequence ID" value="NZ_NIHB01000002.1"/>
</dbReference>
<dbReference type="GO" id="GO:0004326">
    <property type="term" value="F:tetrahydrofolylpolyglutamate synthase activity"/>
    <property type="evidence" value="ECO:0007669"/>
    <property type="project" value="InterPro"/>
</dbReference>
<feature type="domain" description="Mur ligase C-terminal" evidence="11">
    <location>
        <begin position="294"/>
        <end position="409"/>
    </location>
</feature>
<dbReference type="EMBL" id="SNZB01000002">
    <property type="protein sequence ID" value="TDR22679.1"/>
    <property type="molecule type" value="Genomic_DNA"/>
</dbReference>
<evidence type="ECO:0000256" key="2">
    <source>
        <dbReference type="ARBA" id="ARBA00004752"/>
    </source>
</evidence>
<keyword evidence="9 10" id="KW-0133">Cell shape</keyword>
<feature type="binding site" evidence="9">
    <location>
        <begin position="109"/>
        <end position="115"/>
    </location>
    <ligand>
        <name>ATP</name>
        <dbReference type="ChEBI" id="CHEBI:30616"/>
    </ligand>
</feature>
<dbReference type="Pfam" id="PF08245">
    <property type="entry name" value="Mur_ligase_M"/>
    <property type="match status" value="1"/>
</dbReference>
<keyword evidence="5 9" id="KW-0132">Cell division</keyword>
<proteinExistence type="inferred from homology"/>
<keyword evidence="14" id="KW-1185">Reference proteome</keyword>
<keyword evidence="6 9" id="KW-0547">Nucleotide-binding</keyword>
<keyword evidence="8 9" id="KW-0131">Cell cycle</keyword>
<dbReference type="SUPFAM" id="SSF51984">
    <property type="entry name" value="MurCD N-terminal domain"/>
    <property type="match status" value="1"/>
</dbReference>
<dbReference type="InterPro" id="IPR018109">
    <property type="entry name" value="Folylpolyglutamate_synth_CS"/>
</dbReference>
<comment type="catalytic activity">
    <reaction evidence="9 10">
        <text>UDP-N-acetyl-alpha-D-muramoyl-L-alanine + D-glutamate + ATP = UDP-N-acetyl-alpha-D-muramoyl-L-alanyl-D-glutamate + ADP + phosphate + H(+)</text>
        <dbReference type="Rhea" id="RHEA:16429"/>
        <dbReference type="ChEBI" id="CHEBI:15378"/>
        <dbReference type="ChEBI" id="CHEBI:29986"/>
        <dbReference type="ChEBI" id="CHEBI:30616"/>
        <dbReference type="ChEBI" id="CHEBI:43474"/>
        <dbReference type="ChEBI" id="CHEBI:83898"/>
        <dbReference type="ChEBI" id="CHEBI:83900"/>
        <dbReference type="ChEBI" id="CHEBI:456216"/>
        <dbReference type="EC" id="6.3.2.9"/>
    </reaction>
</comment>
<evidence type="ECO:0000313" key="13">
    <source>
        <dbReference type="EMBL" id="TDR22679.1"/>
    </source>
</evidence>
<protein>
    <recommendedName>
        <fullName evidence="9 10">UDP-N-acetylmuramoylalanine--D-glutamate ligase</fullName>
        <ecNumber evidence="9 10">6.3.2.9</ecNumber>
    </recommendedName>
    <alternativeName>
        <fullName evidence="9">D-glutamic acid-adding enzyme</fullName>
    </alternativeName>
    <alternativeName>
        <fullName evidence="9">UDP-N-acetylmuramoyl-L-alanyl-D-glutamate synthetase</fullName>
    </alternativeName>
</protein>
<evidence type="ECO:0000256" key="3">
    <source>
        <dbReference type="ARBA" id="ARBA00022490"/>
    </source>
</evidence>
<dbReference type="EC" id="6.3.2.9" evidence="9 10"/>
<evidence type="ECO:0000256" key="10">
    <source>
        <dbReference type="RuleBase" id="RU003664"/>
    </source>
</evidence>
<dbReference type="InterPro" id="IPR036565">
    <property type="entry name" value="Mur-like_cat_sf"/>
</dbReference>
<evidence type="ECO:0000256" key="6">
    <source>
        <dbReference type="ARBA" id="ARBA00022741"/>
    </source>
</evidence>
<dbReference type="GO" id="GO:0005524">
    <property type="term" value="F:ATP binding"/>
    <property type="evidence" value="ECO:0007669"/>
    <property type="project" value="UniProtKB-UniRule"/>
</dbReference>
<dbReference type="AlphaFoldDB" id="A0A4R6XVU3"/>
<reference evidence="13 14" key="1">
    <citation type="submission" date="2019-03" db="EMBL/GenBank/DDBJ databases">
        <title>Genomic Encyclopedia of Type Strains, Phase IV (KMG-IV): sequencing the most valuable type-strain genomes for metagenomic binning, comparative biology and taxonomic classification.</title>
        <authorList>
            <person name="Goeker M."/>
        </authorList>
    </citation>
    <scope>NUCLEOTIDE SEQUENCE [LARGE SCALE GENOMIC DNA]</scope>
    <source>
        <strain evidence="13 14">DSM 25488</strain>
    </source>
</reference>
<dbReference type="UniPathway" id="UPA00219"/>
<dbReference type="Gene3D" id="3.40.1190.10">
    <property type="entry name" value="Mur-like, catalytic domain"/>
    <property type="match status" value="1"/>
</dbReference>
<dbReference type="GO" id="GO:0009252">
    <property type="term" value="P:peptidoglycan biosynthetic process"/>
    <property type="evidence" value="ECO:0007669"/>
    <property type="project" value="UniProtKB-UniRule"/>
</dbReference>
<dbReference type="InterPro" id="IPR004101">
    <property type="entry name" value="Mur_ligase_C"/>
</dbReference>
<keyword evidence="7 9" id="KW-0067">ATP-binding</keyword>
<dbReference type="OrthoDB" id="9809796at2"/>
<dbReference type="PANTHER" id="PTHR43692:SF1">
    <property type="entry name" value="UDP-N-ACETYLMURAMOYLALANINE--D-GLUTAMATE LIGASE"/>
    <property type="match status" value="1"/>
</dbReference>
<dbReference type="Proteomes" id="UP000295724">
    <property type="component" value="Unassembled WGS sequence"/>
</dbReference>
<evidence type="ECO:0000256" key="9">
    <source>
        <dbReference type="HAMAP-Rule" id="MF_00639"/>
    </source>
</evidence>
<dbReference type="PANTHER" id="PTHR43692">
    <property type="entry name" value="UDP-N-ACETYLMURAMOYLALANINE--D-GLUTAMATE LIGASE"/>
    <property type="match status" value="1"/>
</dbReference>
<gene>
    <name evidence="9" type="primary">murD</name>
    <name evidence="13" type="ORF">C8D91_1172</name>
</gene>
<dbReference type="Gene3D" id="3.40.50.720">
    <property type="entry name" value="NAD(P)-binding Rossmann-like Domain"/>
    <property type="match status" value="1"/>
</dbReference>
<comment type="function">
    <text evidence="9 10">Cell wall formation. Catalyzes the addition of glutamate to the nucleotide precursor UDP-N-acetylmuramoyl-L-alanine (UMA).</text>
</comment>
<accession>A0A4R6XVU3</accession>
<evidence type="ECO:0000256" key="7">
    <source>
        <dbReference type="ARBA" id="ARBA00022840"/>
    </source>
</evidence>
<dbReference type="GO" id="GO:0051301">
    <property type="term" value="P:cell division"/>
    <property type="evidence" value="ECO:0007669"/>
    <property type="project" value="UniProtKB-KW"/>
</dbReference>
<keyword evidence="9 10" id="KW-0961">Cell wall biogenesis/degradation</keyword>
<dbReference type="GO" id="GO:0071555">
    <property type="term" value="P:cell wall organization"/>
    <property type="evidence" value="ECO:0007669"/>
    <property type="project" value="UniProtKB-KW"/>
</dbReference>
<comment type="similarity">
    <text evidence="9">Belongs to the MurCDEF family.</text>
</comment>
<comment type="pathway">
    <text evidence="2 9 10">Cell wall biogenesis; peptidoglycan biosynthesis.</text>
</comment>